<feature type="transmembrane region" description="Helical" evidence="1">
    <location>
        <begin position="116"/>
        <end position="132"/>
    </location>
</feature>
<dbReference type="PANTHER" id="PTHR41710:SF2">
    <property type="entry name" value="GLYCOSYL TRANSFERASE FAMILY 39_83 DOMAIN-CONTAINING PROTEIN"/>
    <property type="match status" value="1"/>
</dbReference>
<feature type="transmembrane region" description="Helical" evidence="1">
    <location>
        <begin position="168"/>
        <end position="198"/>
    </location>
</feature>
<evidence type="ECO:0000313" key="3">
    <source>
        <dbReference type="EMBL" id="PIT97080.1"/>
    </source>
</evidence>
<evidence type="ECO:0000259" key="2">
    <source>
        <dbReference type="Pfam" id="PF13231"/>
    </source>
</evidence>
<dbReference type="InterPro" id="IPR038731">
    <property type="entry name" value="RgtA/B/C-like"/>
</dbReference>
<gene>
    <name evidence="3" type="ORF">COT77_03390</name>
</gene>
<feature type="transmembrane region" description="Helical" evidence="1">
    <location>
        <begin position="139"/>
        <end position="156"/>
    </location>
</feature>
<feature type="transmembrane region" description="Helical" evidence="1">
    <location>
        <begin position="332"/>
        <end position="350"/>
    </location>
</feature>
<keyword evidence="1" id="KW-0472">Membrane</keyword>
<dbReference type="PANTHER" id="PTHR41710">
    <property type="entry name" value="GLYCOSYL TRANSFERASE, FAMILY 39"/>
    <property type="match status" value="1"/>
</dbReference>
<name>A0A2M6WWC4_9BACT</name>
<feature type="transmembrane region" description="Helical" evidence="1">
    <location>
        <begin position="14"/>
        <end position="32"/>
    </location>
</feature>
<proteinExistence type="predicted"/>
<feature type="transmembrane region" description="Helical" evidence="1">
    <location>
        <begin position="219"/>
        <end position="239"/>
    </location>
</feature>
<dbReference type="InterPro" id="IPR019962">
    <property type="entry name" value="CHP03663"/>
</dbReference>
<feature type="domain" description="Glycosyltransferase RgtA/B/C/D-like" evidence="2">
    <location>
        <begin position="66"/>
        <end position="201"/>
    </location>
</feature>
<feature type="transmembrane region" description="Helical" evidence="1">
    <location>
        <begin position="362"/>
        <end position="384"/>
    </location>
</feature>
<feature type="transmembrane region" description="Helical" evidence="1">
    <location>
        <begin position="59"/>
        <end position="78"/>
    </location>
</feature>
<dbReference type="Proteomes" id="UP000228596">
    <property type="component" value="Unassembled WGS sequence"/>
</dbReference>
<reference evidence="4" key="1">
    <citation type="submission" date="2017-09" db="EMBL/GenBank/DDBJ databases">
        <title>Depth-based differentiation of microbial function through sediment-hosted aquifers and enrichment of novel symbionts in the deep terrestrial subsurface.</title>
        <authorList>
            <person name="Probst A.J."/>
            <person name="Ladd B."/>
            <person name="Jarett J.K."/>
            <person name="Geller-Mcgrath D.E."/>
            <person name="Sieber C.M.K."/>
            <person name="Emerson J.B."/>
            <person name="Anantharaman K."/>
            <person name="Thomas B.C."/>
            <person name="Malmstrom R."/>
            <person name="Stieglmeier M."/>
            <person name="Klingl A."/>
            <person name="Woyke T."/>
            <person name="Ryan C.M."/>
            <person name="Banfield J.F."/>
        </authorList>
    </citation>
    <scope>NUCLEOTIDE SEQUENCE [LARGE SCALE GENOMIC DNA]</scope>
</reference>
<feature type="transmembrane region" description="Helical" evidence="1">
    <location>
        <begin position="276"/>
        <end position="300"/>
    </location>
</feature>
<evidence type="ECO:0000313" key="4">
    <source>
        <dbReference type="Proteomes" id="UP000228596"/>
    </source>
</evidence>
<feature type="transmembrane region" description="Helical" evidence="1">
    <location>
        <begin position="90"/>
        <end position="110"/>
    </location>
</feature>
<dbReference type="AlphaFoldDB" id="A0A2M6WWC4"/>
<dbReference type="Pfam" id="PF13231">
    <property type="entry name" value="PMT_2"/>
    <property type="match status" value="1"/>
</dbReference>
<feature type="transmembrane region" description="Helical" evidence="1">
    <location>
        <begin position="307"/>
        <end position="326"/>
    </location>
</feature>
<evidence type="ECO:0000256" key="1">
    <source>
        <dbReference type="SAM" id="Phobius"/>
    </source>
</evidence>
<accession>A0A2M6WWC4</accession>
<dbReference type="NCBIfam" id="TIGR03663">
    <property type="entry name" value="flippase activity-associated protein Agl23"/>
    <property type="match status" value="1"/>
</dbReference>
<comment type="caution">
    <text evidence="3">The sequence shown here is derived from an EMBL/GenBank/DDBJ whole genome shotgun (WGS) entry which is preliminary data.</text>
</comment>
<keyword evidence="1" id="KW-0812">Transmembrane</keyword>
<keyword evidence="1" id="KW-1133">Transmembrane helix</keyword>
<protein>
    <recommendedName>
        <fullName evidence="2">Glycosyltransferase RgtA/B/C/D-like domain-containing protein</fullName>
    </recommendedName>
</protein>
<sequence>MRKLLERIRNNKKFFIYGVLLILVAAIVTRLYQLGVRPLHHDEGMLAYFAWKLASYREYIYTPQIHGPILFYIGAAVFKIFGESDFTVRLPSAIFSIILVILPFCTGKLLSGRQKFILSIFFLFSPLLMYFGRFLVHTAIVPVFVFLFLFNAYGFARKPSSDRLIYTFLSLALTFGVSEVTYIILASFVAAGFGAYLLDRRWGRGYFSRIFNFFKTNPWEILKALVVFILAYVAIYSVFFTSLDSLIIGVPNPFNPSNGLGFWLVQHSKRLGGQPWYYYFILFALYEPLALFGYLGAVIYYPTKKRIFPIFLILFALFNVVIFSVAGEKFPWLALNSLVPLYIISAYFIGEFIIVTKGVGKIIFFVVLVILIVYQALSGIRLSFINSYNTNEMAVYVQTPKAINEQFKKMSSHCAHAGCILIDKDISWPMSYVFRDNGNLFDPASLAVGQGVEYIIAENRAKIDGKMDLNDWDIRDIQLRDWWVPPDYPEGYSFKNLVKYVFLRQIWTEHGGYSIIILQRKNLL</sequence>
<dbReference type="EMBL" id="PEZV01000038">
    <property type="protein sequence ID" value="PIT97080.1"/>
    <property type="molecule type" value="Genomic_DNA"/>
</dbReference>
<organism evidence="3 4">
    <name type="scientific">Candidatus Berkelbacteria bacterium CG10_big_fil_rev_8_21_14_0_10_41_12</name>
    <dbReference type="NCBI Taxonomy" id="1974513"/>
    <lineage>
        <taxon>Bacteria</taxon>
        <taxon>Candidatus Berkelbacteria</taxon>
    </lineage>
</organism>